<evidence type="ECO:0000313" key="2">
    <source>
        <dbReference type="Proteomes" id="UP000683511"/>
    </source>
</evidence>
<proteinExistence type="predicted"/>
<dbReference type="AlphaFoldDB" id="A0A975T6N1"/>
<keyword evidence="2" id="KW-1185">Reference proteome</keyword>
<protein>
    <submittedName>
        <fullName evidence="1">Uncharacterized protein</fullName>
    </submittedName>
</protein>
<name>A0A975T6N1_9NOST</name>
<gene>
    <name evidence="1" type="ORF">B6N60_01074</name>
</gene>
<dbReference type="Proteomes" id="UP000683511">
    <property type="component" value="Chromosome"/>
</dbReference>
<dbReference type="EMBL" id="CP021056">
    <property type="protein sequence ID" value="QXE22391.1"/>
    <property type="molecule type" value="Genomic_DNA"/>
</dbReference>
<evidence type="ECO:0000313" key="1">
    <source>
        <dbReference type="EMBL" id="QXE22391.1"/>
    </source>
</evidence>
<organism evidence="1 2">
    <name type="scientific">Richelia sinica FACHB-800</name>
    <dbReference type="NCBI Taxonomy" id="1357546"/>
    <lineage>
        <taxon>Bacteria</taxon>
        <taxon>Bacillati</taxon>
        <taxon>Cyanobacteriota</taxon>
        <taxon>Cyanophyceae</taxon>
        <taxon>Nostocales</taxon>
        <taxon>Nostocaceae</taxon>
        <taxon>Richelia</taxon>
    </lineage>
</organism>
<reference evidence="1" key="1">
    <citation type="submission" date="2017-04" db="EMBL/GenBank/DDBJ databases">
        <title>Genome deletions in a multicellular cyanobacterial endosymbiont for morphological adaptation in marine diatoms.</title>
        <authorList>
            <person name="Wang Y."/>
            <person name="Gao H."/>
            <person name="Li R."/>
            <person name="Xu X."/>
        </authorList>
    </citation>
    <scope>NUCLEOTIDE SEQUENCE</scope>
    <source>
        <strain evidence="1">FACHB 800</strain>
    </source>
</reference>
<dbReference type="KEGG" id="rsin:B6N60_01074"/>
<accession>A0A975T6N1</accession>
<sequence length="72" mass="8450">MLLQHLRGSHAYWFCRTCWQEMPIIREKSHSLPETIFQKIPHQLRTKKQISPFYAPSSHSLTGWIGVDTLSV</sequence>